<evidence type="ECO:0000256" key="2">
    <source>
        <dbReference type="SAM" id="MobiDB-lite"/>
    </source>
</evidence>
<feature type="transmembrane region" description="Helical" evidence="3">
    <location>
        <begin position="123"/>
        <end position="145"/>
    </location>
</feature>
<keyword evidence="3" id="KW-1133">Transmembrane helix</keyword>
<dbReference type="Pfam" id="PF13828">
    <property type="entry name" value="DUF4190"/>
    <property type="match status" value="1"/>
</dbReference>
<feature type="coiled-coil region" evidence="1">
    <location>
        <begin position="160"/>
        <end position="202"/>
    </location>
</feature>
<evidence type="ECO:0000256" key="3">
    <source>
        <dbReference type="SAM" id="Phobius"/>
    </source>
</evidence>
<feature type="transmembrane region" description="Helical" evidence="3">
    <location>
        <begin position="94"/>
        <end position="111"/>
    </location>
</feature>
<dbReference type="RefSeq" id="WP_407989439.1">
    <property type="nucleotide sequence ID" value="NZ_AP035881.2"/>
</dbReference>
<proteinExistence type="predicted"/>
<sequence>MTTPAPPEHPQSAESPQSTVDPAGTDPWAAPNPDEAPVQDRAAVTAGAGPGGPYWQPYPAPVQGPRNGLGIAAMVLGIIGALFGLTLILFWMSWLPSLLAVIFGGIGLSNVRKGRATNRAMALAGVLLGVAGLLVSTGTGVFVAVRVHQANEDQRAYENAARVRAEAANAQAAKERQEFEAAQAKERERLEAEQAKKAADEKARHLSFGESYTYEDGLKVTMAKPEPYVPSGYVGDIPTNSKIIEVRITAVNTGSEELSLYGSGSPFVKNTKGGLMFQVIDGSRRMQFLANSVAPGQDSTSRSAYALPNGGADPFYVEFHYGGGLNRKTVTWSGSAG</sequence>
<feature type="transmembrane region" description="Helical" evidence="3">
    <location>
        <begin position="69"/>
        <end position="88"/>
    </location>
</feature>
<accession>A0AB33JV15</accession>
<organism evidence="5">
    <name type="scientific">Kitasatospora sp. CMC57</name>
    <dbReference type="NCBI Taxonomy" id="3231513"/>
    <lineage>
        <taxon>Bacteria</taxon>
        <taxon>Bacillati</taxon>
        <taxon>Actinomycetota</taxon>
        <taxon>Actinomycetes</taxon>
        <taxon>Kitasatosporales</taxon>
        <taxon>Streptomycetaceae</taxon>
        <taxon>Kitasatospora</taxon>
    </lineage>
</organism>
<reference evidence="5" key="1">
    <citation type="submission" date="2024-07" db="EMBL/GenBank/DDBJ databases">
        <title>Complete genome sequences of cellulolytic bacteria, Kitasatospora sp. CMC57 and Streptomyces sp. CMC78, isolated from Japanese agricultural soil.</title>
        <authorList>
            <person name="Hashimoto T."/>
            <person name="Ito M."/>
            <person name="Iwamoto M."/>
            <person name="Fukahori D."/>
            <person name="Shoda T."/>
            <person name="Sakoda M."/>
            <person name="Morohoshi T."/>
            <person name="Mitsuboshi M."/>
            <person name="Nishizawa T."/>
        </authorList>
    </citation>
    <scope>NUCLEOTIDE SEQUENCE</scope>
    <source>
        <strain evidence="5">CMC57</strain>
    </source>
</reference>
<dbReference type="AlphaFoldDB" id="A0AB33JV15"/>
<feature type="region of interest" description="Disordered" evidence="2">
    <location>
        <begin position="1"/>
        <end position="46"/>
    </location>
</feature>
<dbReference type="InterPro" id="IPR025241">
    <property type="entry name" value="DUF4190"/>
</dbReference>
<evidence type="ECO:0000259" key="4">
    <source>
        <dbReference type="Pfam" id="PF13828"/>
    </source>
</evidence>
<evidence type="ECO:0000256" key="1">
    <source>
        <dbReference type="SAM" id="Coils"/>
    </source>
</evidence>
<gene>
    <name evidence="5" type="ORF">KCMC57_34290</name>
</gene>
<keyword evidence="3" id="KW-0812">Transmembrane</keyword>
<feature type="domain" description="DUF4190" evidence="4">
    <location>
        <begin position="69"/>
        <end position="135"/>
    </location>
</feature>
<evidence type="ECO:0000313" key="5">
    <source>
        <dbReference type="EMBL" id="BFP47061.1"/>
    </source>
</evidence>
<dbReference type="EMBL" id="AP035881">
    <property type="protein sequence ID" value="BFP47061.1"/>
    <property type="molecule type" value="Genomic_DNA"/>
</dbReference>
<keyword evidence="1" id="KW-0175">Coiled coil</keyword>
<protein>
    <recommendedName>
        <fullName evidence="4">DUF4190 domain-containing protein</fullName>
    </recommendedName>
</protein>
<name>A0AB33JV15_9ACTN</name>
<keyword evidence="3" id="KW-0472">Membrane</keyword>